<dbReference type="InterPro" id="IPR029058">
    <property type="entry name" value="AB_hydrolase_fold"/>
</dbReference>
<proteinExistence type="predicted"/>
<dbReference type="EMBL" id="CAFBPD010000064">
    <property type="protein sequence ID" value="CAB5003668.1"/>
    <property type="molecule type" value="Genomic_DNA"/>
</dbReference>
<gene>
    <name evidence="2" type="ORF">UFOPK4061_00472</name>
</gene>
<organism evidence="2">
    <name type="scientific">freshwater metagenome</name>
    <dbReference type="NCBI Taxonomy" id="449393"/>
    <lineage>
        <taxon>unclassified sequences</taxon>
        <taxon>metagenomes</taxon>
        <taxon>ecological metagenomes</taxon>
    </lineage>
</organism>
<feature type="domain" description="DUF676" evidence="1">
    <location>
        <begin position="164"/>
        <end position="219"/>
    </location>
</feature>
<name>A0A6J7PF07_9ZZZZ</name>
<reference evidence="2" key="1">
    <citation type="submission" date="2020-05" db="EMBL/GenBank/DDBJ databases">
        <authorList>
            <person name="Chiriac C."/>
            <person name="Salcher M."/>
            <person name="Ghai R."/>
            <person name="Kavagutti S V."/>
        </authorList>
    </citation>
    <scope>NUCLEOTIDE SEQUENCE</scope>
</reference>
<protein>
    <submittedName>
        <fullName evidence="2">Unannotated protein</fullName>
    </submittedName>
</protein>
<dbReference type="Pfam" id="PF05057">
    <property type="entry name" value="DUF676"/>
    <property type="match status" value="1"/>
</dbReference>
<dbReference type="AlphaFoldDB" id="A0A6J7PF07"/>
<dbReference type="SUPFAM" id="SSF53474">
    <property type="entry name" value="alpha/beta-Hydrolases"/>
    <property type="match status" value="2"/>
</dbReference>
<dbReference type="InterPro" id="IPR007751">
    <property type="entry name" value="DUF676_lipase-like"/>
</dbReference>
<evidence type="ECO:0000313" key="2">
    <source>
        <dbReference type="EMBL" id="CAB5003668.1"/>
    </source>
</evidence>
<sequence length="414" mass="42473">MCFASLVRITSLPRLSIAIVAVAAMIASPTAIAHATPALSERAAASEPANARAGDQALGAATSGRAVVVIEGGGSPHAYTTPWDACDKGRPMYVQSMIDAGLPVFTAPGFGNVFGSTFGKTGCPPQPPLEVQWNTSGYPTQTGQAVLGFLGYLQATYGYRTFDLVGYSYGGLVARATVAALKKPPAAGTMAPAFSYAQGAIDAGVSIPSVTTLNTPHLGGPAYDIAADPAVYLTPVTKAWGRQFAKSSMSLVDFARLMGAGSTQVLVTSAHAKPKPDSWDSLQVGMLDDVALTLIAGDYCGRTCDDSRAASGSGGSAFPRTDGTVPLYSQLMLPCPKICPTPPGSVYIPPGMVPESTVVRKTFPTVHSSFVTDGLGLPASLSVSQNPAAIAYLVSTVAAKWQAAGIPLVTPQPS</sequence>
<accession>A0A6J7PF07</accession>
<evidence type="ECO:0000259" key="1">
    <source>
        <dbReference type="Pfam" id="PF05057"/>
    </source>
</evidence>
<dbReference type="Gene3D" id="3.40.50.1820">
    <property type="entry name" value="alpha/beta hydrolase"/>
    <property type="match status" value="1"/>
</dbReference>